<sequence>MVEKKKKVFTIVIADGPYSKERPYTLLRFAYTALLEGHKINIFLVEDGIFVAKDNQNPSNYDNVGKWAKDVISEGATVKACGVCMKARGLSEDEFIEGIEKTTMNALVEMCVEADNVFFS</sequence>
<comment type="caution">
    <text evidence="1">The sequence shown here is derived from an EMBL/GenBank/DDBJ whole genome shotgun (WGS) entry which is preliminary data.</text>
</comment>
<dbReference type="InterPro" id="IPR027396">
    <property type="entry name" value="DsrEFH-like"/>
</dbReference>
<dbReference type="Pfam" id="PF02635">
    <property type="entry name" value="DsrE"/>
    <property type="match status" value="1"/>
</dbReference>
<protein>
    <submittedName>
        <fullName evidence="1">Uncharacterized protein</fullName>
    </submittedName>
</protein>
<dbReference type="PANTHER" id="PTHR34874:SF1">
    <property type="entry name" value="PROTEIN YCHN"/>
    <property type="match status" value="1"/>
</dbReference>
<proteinExistence type="predicted"/>
<gene>
    <name evidence="1" type="ORF">LCGC14_0640380</name>
</gene>
<dbReference type="PANTHER" id="PTHR34874">
    <property type="entry name" value="PROTEIN YCHN"/>
    <property type="match status" value="1"/>
</dbReference>
<reference evidence="1" key="1">
    <citation type="journal article" date="2015" name="Nature">
        <title>Complex archaea that bridge the gap between prokaryotes and eukaryotes.</title>
        <authorList>
            <person name="Spang A."/>
            <person name="Saw J.H."/>
            <person name="Jorgensen S.L."/>
            <person name="Zaremba-Niedzwiedzka K."/>
            <person name="Martijn J."/>
            <person name="Lind A.E."/>
            <person name="van Eijk R."/>
            <person name="Schleper C."/>
            <person name="Guy L."/>
            <person name="Ettema T.J."/>
        </authorList>
    </citation>
    <scope>NUCLEOTIDE SEQUENCE</scope>
</reference>
<dbReference type="SUPFAM" id="SSF75169">
    <property type="entry name" value="DsrEFH-like"/>
    <property type="match status" value="1"/>
</dbReference>
<dbReference type="GO" id="GO:0005829">
    <property type="term" value="C:cytosol"/>
    <property type="evidence" value="ECO:0007669"/>
    <property type="project" value="TreeGrafter"/>
</dbReference>
<evidence type="ECO:0000313" key="1">
    <source>
        <dbReference type="EMBL" id="KKN49669.1"/>
    </source>
</evidence>
<dbReference type="InterPro" id="IPR003787">
    <property type="entry name" value="Sulphur_relay_DsrE/F-like"/>
</dbReference>
<dbReference type="Gene3D" id="3.40.1260.10">
    <property type="entry name" value="DsrEFH-like"/>
    <property type="match status" value="1"/>
</dbReference>
<dbReference type="EMBL" id="LAZR01001156">
    <property type="protein sequence ID" value="KKN49669.1"/>
    <property type="molecule type" value="Genomic_DNA"/>
</dbReference>
<dbReference type="AlphaFoldDB" id="A0A0F9R4I8"/>
<organism evidence="1">
    <name type="scientific">marine sediment metagenome</name>
    <dbReference type="NCBI Taxonomy" id="412755"/>
    <lineage>
        <taxon>unclassified sequences</taxon>
        <taxon>metagenomes</taxon>
        <taxon>ecological metagenomes</taxon>
    </lineage>
</organism>
<name>A0A0F9R4I8_9ZZZZ</name>
<accession>A0A0F9R4I8</accession>